<evidence type="ECO:0000313" key="2">
    <source>
        <dbReference type="Proteomes" id="UP000001933"/>
    </source>
</evidence>
<dbReference type="EMBL" id="CP000252">
    <property type="protein sequence ID" value="ABC77978.1"/>
    <property type="molecule type" value="Genomic_DNA"/>
</dbReference>
<evidence type="ECO:0000313" key="1">
    <source>
        <dbReference type="EMBL" id="ABC77978.1"/>
    </source>
</evidence>
<dbReference type="STRING" id="56780.SYN_03098"/>
<name>Q2LV66_SYNAS</name>
<dbReference type="AlphaFoldDB" id="Q2LV66"/>
<gene>
    <name evidence="1" type="ORF">SYN_03098</name>
</gene>
<dbReference type="HOGENOM" id="CLU_2756372_0_0_7"/>
<organism evidence="1 2">
    <name type="scientific">Syntrophus aciditrophicus (strain SB)</name>
    <dbReference type="NCBI Taxonomy" id="56780"/>
    <lineage>
        <taxon>Bacteria</taxon>
        <taxon>Pseudomonadati</taxon>
        <taxon>Thermodesulfobacteriota</taxon>
        <taxon>Syntrophia</taxon>
        <taxon>Syntrophales</taxon>
        <taxon>Syntrophaceae</taxon>
        <taxon>Syntrophus</taxon>
    </lineage>
</organism>
<sequence>MSLFVAISCITFQYRDDSAYFLYFITFMAVEFTQQKGQSGVDRLYSTQRERWILDMHSPAWRKKNEHQQP</sequence>
<reference evidence="1 2" key="1">
    <citation type="journal article" date="2007" name="Proc. Natl. Acad. Sci. U.S.A.">
        <title>The genome of Syntrophus aciditrophicus: life at the thermodynamic limit of microbial growth.</title>
        <authorList>
            <person name="McInerney M.J."/>
            <person name="Rohlin L."/>
            <person name="Mouttaki H."/>
            <person name="Kim U."/>
            <person name="Krupp R.S."/>
            <person name="Rios-Hernandez L."/>
            <person name="Sieber J."/>
            <person name="Struchtemeyer C.G."/>
            <person name="Bhattacharyya A."/>
            <person name="Campbell J.W."/>
            <person name="Gunsalus R.P."/>
        </authorList>
    </citation>
    <scope>NUCLEOTIDE SEQUENCE [LARGE SCALE GENOMIC DNA]</scope>
    <source>
        <strain evidence="1 2">SB</strain>
    </source>
</reference>
<proteinExistence type="predicted"/>
<dbReference type="KEGG" id="sat:SYN_03098"/>
<dbReference type="Proteomes" id="UP000001933">
    <property type="component" value="Chromosome"/>
</dbReference>
<keyword evidence="2" id="KW-1185">Reference proteome</keyword>
<dbReference type="InParanoid" id="Q2LV66"/>
<accession>Q2LV66</accession>
<protein>
    <submittedName>
        <fullName evidence="1">Hypothetical cytosolic protein</fullName>
    </submittedName>
</protein>